<accession>A0A9X5CGR6</accession>
<dbReference type="Proteomes" id="UP000471745">
    <property type="component" value="Unassembled WGS sequence"/>
</dbReference>
<evidence type="ECO:0000313" key="1">
    <source>
        <dbReference type="EMBL" id="NEC47668.1"/>
    </source>
</evidence>
<sequence>MAYTDHRTLRRVLRREIVGTIGVLTDEHDFRAMRRYDSFVFDDHTTYLKHVEAVLRTRALQGSHTTVALFDPEEYADWCARHGHDPDSHLSRTRFTAEHAVTGPAVPYDGRPLSDLMTTLVDEAVRRATWEYATMLLARLGPCASCGEDLGHAAFSRASRLVSRILDSAPPGDRHLVCSVSGPPESLVAVLHADDTDDGVRIDDTEALEFTTVLAVGLATAGPGGLVMRTSTPGAPDRIHGWRIRSHGLVPLTAGEVFDAYCTDTETGDIIPPESNVDYCASPDLTDADPGPDHRH</sequence>
<gene>
    <name evidence="1" type="ORF">G3I18_03605</name>
</gene>
<organism evidence="1 2">
    <name type="scientific">Actinospica acidiphila</name>
    <dbReference type="NCBI Taxonomy" id="304899"/>
    <lineage>
        <taxon>Bacteria</taxon>
        <taxon>Bacillati</taxon>
        <taxon>Actinomycetota</taxon>
        <taxon>Actinomycetes</taxon>
        <taxon>Catenulisporales</taxon>
        <taxon>Actinospicaceae</taxon>
        <taxon>Actinospica</taxon>
    </lineage>
</organism>
<keyword evidence="2" id="KW-1185">Reference proteome</keyword>
<comment type="caution">
    <text evidence="1">The sequence shown here is derived from an EMBL/GenBank/DDBJ whole genome shotgun (WGS) entry which is preliminary data.</text>
</comment>
<dbReference type="AlphaFoldDB" id="A0A9X5CGR6"/>
<protein>
    <submittedName>
        <fullName evidence="1">Uncharacterized protein</fullName>
    </submittedName>
</protein>
<evidence type="ECO:0000313" key="2">
    <source>
        <dbReference type="Proteomes" id="UP000471745"/>
    </source>
</evidence>
<name>A0A9X5CGR6_9ACTN</name>
<reference evidence="1 2" key="1">
    <citation type="submission" date="2020-01" db="EMBL/GenBank/DDBJ databases">
        <title>Insect and environment-associated Actinomycetes.</title>
        <authorList>
            <person name="Currrie C."/>
            <person name="Chevrette M."/>
            <person name="Carlson C."/>
            <person name="Stubbendieck R."/>
            <person name="Wendt-Pienkowski E."/>
        </authorList>
    </citation>
    <scope>NUCLEOTIDE SEQUENCE [LARGE SCALE GENOMIC DNA]</scope>
    <source>
        <strain evidence="1 2">SID8189</strain>
    </source>
</reference>
<dbReference type="EMBL" id="JAAGNA010000128">
    <property type="protein sequence ID" value="NEC47668.1"/>
    <property type="molecule type" value="Genomic_DNA"/>
</dbReference>
<dbReference type="RefSeq" id="WP_163085897.1">
    <property type="nucleotide sequence ID" value="NZ_JAAGNA010000128.1"/>
</dbReference>
<proteinExistence type="predicted"/>